<name>A0A8H6HA62_9AGAR</name>
<sequence length="345" mass="38678">MKITKLRAEVKLSSDQAFSMRDDDDDGGLFLVAAVKLLAVDWRWGNVNEVMLTSNPPACNSIALALGPTPLAHRILFKLPGGHDVGAGFANSRCRGLRCMCARKTAHTNTHNTKPLFDEDWKRPSTAAKVQTPVRRSVAFRTSTTTQGRMVHGGRVWEFPIGLDRVDKRRNGSPGEMRRREYRQLDRDGLRESRGRIVEVGGTKQRPVSRGLCLWLAPAGRTRNPRFRGFRIAEGIRKHRHDARGDGRRTKVLHPLGVLVHDAPPGWTLARPSAEDSGCRKMSSLRNHLSEAGCSRSEPYGQESEGRTPEFREGLDSRIWREMRSARGRGNGRLIPVKRAITENQ</sequence>
<feature type="region of interest" description="Disordered" evidence="1">
    <location>
        <begin position="290"/>
        <end position="310"/>
    </location>
</feature>
<proteinExistence type="predicted"/>
<protein>
    <submittedName>
        <fullName evidence="2">Uncharacterized protein</fullName>
    </submittedName>
</protein>
<dbReference type="EMBL" id="JACGCI010000186">
    <property type="protein sequence ID" value="KAF6742387.1"/>
    <property type="molecule type" value="Genomic_DNA"/>
</dbReference>
<reference evidence="2 3" key="1">
    <citation type="submission" date="2020-07" db="EMBL/GenBank/DDBJ databases">
        <title>Comparative genomics of pyrophilous fungi reveals a link between fire events and developmental genes.</title>
        <authorList>
            <consortium name="DOE Joint Genome Institute"/>
            <person name="Steindorff A.S."/>
            <person name="Carver A."/>
            <person name="Calhoun S."/>
            <person name="Stillman K."/>
            <person name="Liu H."/>
            <person name="Lipzen A."/>
            <person name="Pangilinan J."/>
            <person name="Labutti K."/>
            <person name="Bruns T.D."/>
            <person name="Grigoriev I.V."/>
        </authorList>
    </citation>
    <scope>NUCLEOTIDE SEQUENCE [LARGE SCALE GENOMIC DNA]</scope>
    <source>
        <strain evidence="2 3">CBS 144469</strain>
    </source>
</reference>
<comment type="caution">
    <text evidence="2">The sequence shown here is derived from an EMBL/GenBank/DDBJ whole genome shotgun (WGS) entry which is preliminary data.</text>
</comment>
<dbReference type="AlphaFoldDB" id="A0A8H6HA62"/>
<evidence type="ECO:0000313" key="3">
    <source>
        <dbReference type="Proteomes" id="UP000521943"/>
    </source>
</evidence>
<evidence type="ECO:0000313" key="2">
    <source>
        <dbReference type="EMBL" id="KAF6742387.1"/>
    </source>
</evidence>
<gene>
    <name evidence="2" type="ORF">DFP72DRAFT_1054079</name>
</gene>
<accession>A0A8H6HA62</accession>
<organism evidence="2 3">
    <name type="scientific">Ephemerocybe angulata</name>
    <dbReference type="NCBI Taxonomy" id="980116"/>
    <lineage>
        <taxon>Eukaryota</taxon>
        <taxon>Fungi</taxon>
        <taxon>Dikarya</taxon>
        <taxon>Basidiomycota</taxon>
        <taxon>Agaricomycotina</taxon>
        <taxon>Agaricomycetes</taxon>
        <taxon>Agaricomycetidae</taxon>
        <taxon>Agaricales</taxon>
        <taxon>Agaricineae</taxon>
        <taxon>Psathyrellaceae</taxon>
        <taxon>Ephemerocybe</taxon>
    </lineage>
</organism>
<keyword evidence="3" id="KW-1185">Reference proteome</keyword>
<dbReference type="Proteomes" id="UP000521943">
    <property type="component" value="Unassembled WGS sequence"/>
</dbReference>
<evidence type="ECO:0000256" key="1">
    <source>
        <dbReference type="SAM" id="MobiDB-lite"/>
    </source>
</evidence>